<dbReference type="PANTHER" id="PTHR21331">
    <property type="entry name" value="BRCA1-ASSOCIATED ATM ACTIVATOR 1"/>
    <property type="match status" value="1"/>
</dbReference>
<organism evidence="4 5">
    <name type="scientific">Ignelater luminosus</name>
    <name type="common">Cucubano</name>
    <name type="synonym">Pyrophorus luminosus</name>
    <dbReference type="NCBI Taxonomy" id="2038154"/>
    <lineage>
        <taxon>Eukaryota</taxon>
        <taxon>Metazoa</taxon>
        <taxon>Ecdysozoa</taxon>
        <taxon>Arthropoda</taxon>
        <taxon>Hexapoda</taxon>
        <taxon>Insecta</taxon>
        <taxon>Pterygota</taxon>
        <taxon>Neoptera</taxon>
        <taxon>Endopterygota</taxon>
        <taxon>Coleoptera</taxon>
        <taxon>Polyphaga</taxon>
        <taxon>Elateriformia</taxon>
        <taxon>Elateroidea</taxon>
        <taxon>Elateridae</taxon>
        <taxon>Agrypninae</taxon>
        <taxon>Pyrophorini</taxon>
        <taxon>Ignelater</taxon>
    </lineage>
</organism>
<dbReference type="GO" id="GO:0008283">
    <property type="term" value="P:cell population proliferation"/>
    <property type="evidence" value="ECO:0007669"/>
    <property type="project" value="InterPro"/>
</dbReference>
<evidence type="ECO:0000256" key="1">
    <source>
        <dbReference type="ARBA" id="ARBA00004496"/>
    </source>
</evidence>
<comment type="caution">
    <text evidence="4">The sequence shown here is derived from an EMBL/GenBank/DDBJ whole genome shotgun (WGS) entry which is preliminary data.</text>
</comment>
<comment type="subcellular location">
    <subcellularLocation>
        <location evidence="1">Cytoplasm</location>
    </subcellularLocation>
</comment>
<dbReference type="InterPro" id="IPR016024">
    <property type="entry name" value="ARM-type_fold"/>
</dbReference>
<name>A0A8K0C781_IGNLU</name>
<accession>A0A8K0C781</accession>
<evidence type="ECO:0000256" key="2">
    <source>
        <dbReference type="ARBA" id="ARBA00022490"/>
    </source>
</evidence>
<evidence type="ECO:0008006" key="6">
    <source>
        <dbReference type="Google" id="ProtNLM"/>
    </source>
</evidence>
<dbReference type="InterPro" id="IPR011989">
    <property type="entry name" value="ARM-like"/>
</dbReference>
<comment type="similarity">
    <text evidence="3">Belongs to the BRAT1 family.</text>
</comment>
<dbReference type="OrthoDB" id="10057956at2759"/>
<evidence type="ECO:0000313" key="5">
    <source>
        <dbReference type="Proteomes" id="UP000801492"/>
    </source>
</evidence>
<dbReference type="Proteomes" id="UP000801492">
    <property type="component" value="Unassembled WGS sequence"/>
</dbReference>
<reference evidence="4" key="1">
    <citation type="submission" date="2019-08" db="EMBL/GenBank/DDBJ databases">
        <title>The genome of the North American firefly Photinus pyralis.</title>
        <authorList>
            <consortium name="Photinus pyralis genome working group"/>
            <person name="Fallon T.R."/>
            <person name="Sander Lower S.E."/>
            <person name="Weng J.-K."/>
        </authorList>
    </citation>
    <scope>NUCLEOTIDE SEQUENCE</scope>
    <source>
        <strain evidence="4">TRF0915ILg1</strain>
        <tissue evidence="4">Whole body</tissue>
    </source>
</reference>
<dbReference type="PANTHER" id="PTHR21331:SF2">
    <property type="entry name" value="BRCA1-ASSOCIATED ATM ACTIVATOR 1"/>
    <property type="match status" value="1"/>
</dbReference>
<dbReference type="Gene3D" id="1.25.10.10">
    <property type="entry name" value="Leucine-rich Repeat Variant"/>
    <property type="match status" value="1"/>
</dbReference>
<dbReference type="InterPro" id="IPR038904">
    <property type="entry name" value="BRAT1"/>
</dbReference>
<protein>
    <recommendedName>
        <fullName evidence="6">BRCA1-associated ATM activator 1</fullName>
    </recommendedName>
</protein>
<dbReference type="GO" id="GO:0006974">
    <property type="term" value="P:DNA damage response"/>
    <property type="evidence" value="ECO:0007669"/>
    <property type="project" value="InterPro"/>
</dbReference>
<dbReference type="GO" id="GO:0005737">
    <property type="term" value="C:cytoplasm"/>
    <property type="evidence" value="ECO:0007669"/>
    <property type="project" value="UniProtKB-SubCell"/>
</dbReference>
<proteinExistence type="inferred from homology"/>
<evidence type="ECO:0000313" key="4">
    <source>
        <dbReference type="EMBL" id="KAF2879082.1"/>
    </source>
</evidence>
<gene>
    <name evidence="4" type="ORF">ILUMI_27091</name>
</gene>
<evidence type="ECO:0000256" key="3">
    <source>
        <dbReference type="ARBA" id="ARBA00061308"/>
    </source>
</evidence>
<sequence length="912" mass="104527">MDAEVSVVQYEDRIKKLLEKLLEPYYDIKNDTYLNTLLSHLSGKDNKDLGQALVNLPIFTEWLFKAIQYWEESSSLPTPTVTTFILHLASLLSKNERCFVAFNSCNLYVRLCTTLKLRTSNNSPSVKLGYIKLLASFLEHKSGVEWLIATNNWQDVLGYCLAGQTIYIVREGQNFMYNLLLKGSNHNAVFCSMVIEKIMLALNEVHFRNGSVIPEVNESWLESESFAKRDYTVPGIFMKNCHLEQNVWNIIMTGGQNQELSSDLSQVLILNYFFGLAIDSEEEIFQCKEIKKMVEDVFKLIKMYIAKSDVLNILKVCHLLNHYWKSISCRLPKIDYCAATVPLLFENQVVIFQILPTFMLTVTHCDINLDDIEDVFREEFVNKLFKIMCEHTIRVVYSFRNVLYHEKNMFDIAHKSIMYIMKSRQYYHRDRAVITFQSLMYVLNDVLDIMKKKPETTEIFSKQGGYFAAHLDALATFIKEFDLTWRESVETICVMGVSMDFMSYPVWPANLVVHALKLVNLSIARFMSPNLALLVDRTSDSSMDSLGTLLVGKLHDMDWEVRDSALEVLHTVSSISHSKFPSFQNMVLESELPSLMVTMCMYDSESYVRASAIKCLQEMIKVPAFWNNVLDREDLPQKMIQILYNETEANVRCEAASLMCRIYEHQSFSKSITNKVDQAMVYAATSDLYWEVKVNALCYWSKAINNRLANQGMIDGSFPSVTFSKENRKIVTLTETEIKNRLNKVLVELSKCGCLGVLVAAMQDDSDLEVAKKAVKITKQLAELLNLYTVNSENACITPTSPKAVMDTFNLVGSSPATRFSEDVINEIVNCRDVNLLANVYIKDEGSCPVTNGAEVQLKIVTPKQFLDFIQRNLDDLIVERKKWLNKMDDLGSLLDDMLKTYDDDMNAMDCY</sequence>
<keyword evidence="5" id="KW-1185">Reference proteome</keyword>
<dbReference type="AlphaFoldDB" id="A0A8K0C781"/>
<dbReference type="GO" id="GO:0005634">
    <property type="term" value="C:nucleus"/>
    <property type="evidence" value="ECO:0007669"/>
    <property type="project" value="TreeGrafter"/>
</dbReference>
<keyword evidence="2" id="KW-0963">Cytoplasm</keyword>
<dbReference type="SUPFAM" id="SSF48371">
    <property type="entry name" value="ARM repeat"/>
    <property type="match status" value="1"/>
</dbReference>
<dbReference type="EMBL" id="VTPC01091233">
    <property type="protein sequence ID" value="KAF2879082.1"/>
    <property type="molecule type" value="Genomic_DNA"/>
</dbReference>